<dbReference type="Gene3D" id="1.20.58.480">
    <property type="match status" value="1"/>
</dbReference>
<dbReference type="EMBL" id="CP108110">
    <property type="protein sequence ID" value="WUQ87458.1"/>
    <property type="molecule type" value="Genomic_DNA"/>
</dbReference>
<dbReference type="RefSeq" id="WP_328958017.1">
    <property type="nucleotide sequence ID" value="NZ_CP108110.1"/>
</dbReference>
<dbReference type="SUPFAM" id="SSF140959">
    <property type="entry name" value="Indolic compounds 2,3-dioxygenase-like"/>
    <property type="match status" value="1"/>
</dbReference>
<keyword evidence="2" id="KW-1185">Reference proteome</keyword>
<gene>
    <name evidence="1" type="ORF">OHA16_33530</name>
</gene>
<evidence type="ECO:0000313" key="2">
    <source>
        <dbReference type="Proteomes" id="UP001432222"/>
    </source>
</evidence>
<organism evidence="1 2">
    <name type="scientific">Kitasatospora purpeofusca</name>
    <dbReference type="NCBI Taxonomy" id="67352"/>
    <lineage>
        <taxon>Bacteria</taxon>
        <taxon>Bacillati</taxon>
        <taxon>Actinomycetota</taxon>
        <taxon>Actinomycetes</taxon>
        <taxon>Kitasatosporales</taxon>
        <taxon>Streptomycetaceae</taxon>
        <taxon>Kitasatospora</taxon>
    </lineage>
</organism>
<name>A0ABZ1U8P0_9ACTN</name>
<accession>A0ABZ1U8P0</accession>
<protein>
    <submittedName>
        <fullName evidence="1">Uncharacterized protein</fullName>
    </submittedName>
</protein>
<dbReference type="Proteomes" id="UP001432222">
    <property type="component" value="Chromosome"/>
</dbReference>
<reference evidence="1" key="1">
    <citation type="submission" date="2022-10" db="EMBL/GenBank/DDBJ databases">
        <title>The complete genomes of actinobacterial strains from the NBC collection.</title>
        <authorList>
            <person name="Joergensen T.S."/>
            <person name="Alvarez Arevalo M."/>
            <person name="Sterndorff E.B."/>
            <person name="Faurdal D."/>
            <person name="Vuksanovic O."/>
            <person name="Mourched A.-S."/>
            <person name="Charusanti P."/>
            <person name="Shaw S."/>
            <person name="Blin K."/>
            <person name="Weber T."/>
        </authorList>
    </citation>
    <scope>NUCLEOTIDE SEQUENCE</scope>
    <source>
        <strain evidence="1">NBC_00222</strain>
    </source>
</reference>
<proteinExistence type="predicted"/>
<evidence type="ECO:0000313" key="1">
    <source>
        <dbReference type="EMBL" id="WUQ87458.1"/>
    </source>
</evidence>
<dbReference type="InterPro" id="IPR037217">
    <property type="entry name" value="Trp/Indoleamine_2_3_dOase-like"/>
</dbReference>
<sequence length="431" mass="48351">MTIGVLNTWTLEQLPRFNRLLLTGDLPPRALTDVLTADVFPLLDPDPYVYTEQQARQITCLMGLWGSSCVRHFVQRELISAEDTRPLFSSLQVRGDSFRGYLRKVVDRTRTGHPPRDSYRSLFHWNPPPVHVTWMGQTWTSPTSFTDGACRTYTAEPAEVEFFLFLKKTGLLEEAANDFLEPLVTEDLASMEVIERLTAAAALINATHRMFAEFLRLPLERRLTPQYFSDVWRQYTGHWDPGDHPPSAAHDPEFLARDLLTGVNSPHHRAYVRRSYPALGAQDKHRLARIMECTPVPERVLDRAGLTTAQLNSSSAGELARTTQEHPELAACYLLLAEQTRLASSHLIFAKRFVFDLGRERVQAGEPATPVQSGAIGNTGLTEVVMEQLRADRRAHALTAFERIPKGVIVGAAKPPVPVDLNVAVRIGRST</sequence>